<feature type="transmembrane region" description="Helical" evidence="1">
    <location>
        <begin position="165"/>
        <end position="188"/>
    </location>
</feature>
<feature type="transmembrane region" description="Helical" evidence="1">
    <location>
        <begin position="140"/>
        <end position="159"/>
    </location>
</feature>
<keyword evidence="1" id="KW-1133">Transmembrane helix</keyword>
<dbReference type="AlphaFoldDB" id="A0A521DZ61"/>
<reference evidence="2 3" key="1">
    <citation type="submission" date="2017-05" db="EMBL/GenBank/DDBJ databases">
        <authorList>
            <person name="Varghese N."/>
            <person name="Submissions S."/>
        </authorList>
    </citation>
    <scope>NUCLEOTIDE SEQUENCE [LARGE SCALE GENOMIC DNA]</scope>
    <source>
        <strain evidence="2 3">DSM 28009</strain>
    </source>
</reference>
<feature type="transmembrane region" description="Helical" evidence="1">
    <location>
        <begin position="83"/>
        <end position="102"/>
    </location>
</feature>
<feature type="transmembrane region" description="Helical" evidence="1">
    <location>
        <begin position="108"/>
        <end position="128"/>
    </location>
</feature>
<dbReference type="GO" id="GO:0005886">
    <property type="term" value="C:plasma membrane"/>
    <property type="evidence" value="ECO:0007669"/>
    <property type="project" value="TreeGrafter"/>
</dbReference>
<proteinExistence type="predicted"/>
<evidence type="ECO:0000256" key="1">
    <source>
        <dbReference type="SAM" id="Phobius"/>
    </source>
</evidence>
<evidence type="ECO:0000313" key="3">
    <source>
        <dbReference type="Proteomes" id="UP000319555"/>
    </source>
</evidence>
<keyword evidence="3" id="KW-1185">Reference proteome</keyword>
<protein>
    <submittedName>
        <fullName evidence="2">Uncharacterized membrane protein HdeD, DUF308 family</fullName>
    </submittedName>
</protein>
<evidence type="ECO:0000313" key="2">
    <source>
        <dbReference type="EMBL" id="SMO77003.1"/>
    </source>
</evidence>
<dbReference type="Proteomes" id="UP000319555">
    <property type="component" value="Unassembled WGS sequence"/>
</dbReference>
<keyword evidence="1" id="KW-0812">Transmembrane</keyword>
<dbReference type="PANTHER" id="PTHR34989:SF1">
    <property type="entry name" value="PROTEIN HDED"/>
    <property type="match status" value="1"/>
</dbReference>
<dbReference type="OrthoDB" id="7858907at2"/>
<organism evidence="2 3">
    <name type="scientific">Ruegeria faecimaris</name>
    <dbReference type="NCBI Taxonomy" id="686389"/>
    <lineage>
        <taxon>Bacteria</taxon>
        <taxon>Pseudomonadati</taxon>
        <taxon>Pseudomonadota</taxon>
        <taxon>Alphaproteobacteria</taxon>
        <taxon>Rhodobacterales</taxon>
        <taxon>Roseobacteraceae</taxon>
        <taxon>Ruegeria</taxon>
    </lineage>
</organism>
<keyword evidence="1" id="KW-0472">Membrane</keyword>
<dbReference type="InterPro" id="IPR005325">
    <property type="entry name" value="DUF308_memb"/>
</dbReference>
<dbReference type="Pfam" id="PF03729">
    <property type="entry name" value="DUF308"/>
    <property type="match status" value="3"/>
</dbReference>
<name>A0A521DZ61_9RHOB</name>
<gene>
    <name evidence="2" type="ORF">SAMN06265380_10882</name>
</gene>
<sequence>MTDPHHTREEILDDSSMEGRDTFGDQLANLWWTFLLRGCLAGALGIAALFWPTGSISLLLRLVGLLLVLDGGLTLLGFGRRGLIGGVGIGALLIGLVLLIWPEGVARLTFFLLGAWALIVGIGSLLAWRQIPSNNPDAVTVRNSGIIALIIGLVLLFWPGSGMVALGWAIAFSALAFAAVMFFLAVRFKRAHDRVSMRVVNR</sequence>
<dbReference type="InterPro" id="IPR052712">
    <property type="entry name" value="Acid_resist_chaperone_HdeD"/>
</dbReference>
<accession>A0A521DZ61</accession>
<dbReference type="EMBL" id="FXTE01000008">
    <property type="protein sequence ID" value="SMO77003.1"/>
    <property type="molecule type" value="Genomic_DNA"/>
</dbReference>
<dbReference type="RefSeq" id="WP_142638092.1">
    <property type="nucleotide sequence ID" value="NZ_CANMQC010000009.1"/>
</dbReference>
<dbReference type="PANTHER" id="PTHR34989">
    <property type="entry name" value="PROTEIN HDED"/>
    <property type="match status" value="1"/>
</dbReference>
<feature type="transmembrane region" description="Helical" evidence="1">
    <location>
        <begin position="58"/>
        <end position="76"/>
    </location>
</feature>
<feature type="transmembrane region" description="Helical" evidence="1">
    <location>
        <begin position="30"/>
        <end position="52"/>
    </location>
</feature>